<dbReference type="InterPro" id="IPR032675">
    <property type="entry name" value="LRR_dom_sf"/>
</dbReference>
<organism evidence="2 3">
    <name type="scientific">Sorghum bicolor</name>
    <name type="common">Sorghum</name>
    <name type="synonym">Sorghum vulgare</name>
    <dbReference type="NCBI Taxonomy" id="4558"/>
    <lineage>
        <taxon>Eukaryota</taxon>
        <taxon>Viridiplantae</taxon>
        <taxon>Streptophyta</taxon>
        <taxon>Embryophyta</taxon>
        <taxon>Tracheophyta</taxon>
        <taxon>Spermatophyta</taxon>
        <taxon>Magnoliopsida</taxon>
        <taxon>Liliopsida</taxon>
        <taxon>Poales</taxon>
        <taxon>Poaceae</taxon>
        <taxon>PACMAD clade</taxon>
        <taxon>Panicoideae</taxon>
        <taxon>Andropogonodae</taxon>
        <taxon>Andropogoneae</taxon>
        <taxon>Sorghinae</taxon>
        <taxon>Sorghum</taxon>
    </lineage>
</organism>
<dbReference type="OMA" id="CTHHWIF"/>
<dbReference type="Proteomes" id="UP000000768">
    <property type="component" value="Chromosome 5"/>
</dbReference>
<keyword evidence="3" id="KW-1185">Reference proteome</keyword>
<protein>
    <recommendedName>
        <fullName evidence="1">F-box domain-containing protein</fullName>
    </recommendedName>
</protein>
<dbReference type="InterPro" id="IPR036047">
    <property type="entry name" value="F-box-like_dom_sf"/>
</dbReference>
<feature type="domain" description="F-box" evidence="1">
    <location>
        <begin position="24"/>
        <end position="60"/>
    </location>
</feature>
<evidence type="ECO:0000259" key="1">
    <source>
        <dbReference type="PROSITE" id="PS50181"/>
    </source>
</evidence>
<sequence>MPTRKKGKADGAAAAAAAAPDAGVDRISALPDDTLHHVLSFLPAEDAVRTCVLARRWQHLWKSATGLRIGFSSHGDAPPSVDSLLHFVHHLLLLRKRDSCLHTCELRLRSRYVNSWSIDEGINLNLWIRHVVEQREVRRLRLEIHDSFFAFQLDRPVTQHLKTLALISVVLSSRCNFSYCPNLEHLEIAESYIYQAPQISSKSLKCLSVSNCFFSYMGSHTLICTPNLVSLRLDGHFASVPVLGSMPSLKEAFARDHNLDCENVDCFSCADDVNDVTPDKSDYKNKCFLLQGLSEAQNLTLMCDYNGVVFHRDLEWCPTFNNLRTLLLNEWWCKDPDFYGLNLILKHSPVLERLNLHLFTKGPQHKVEMIGRYNQMERPATILKHLKEIEVKCDVVNEQVHKVLKFLGTFGIHFLFK</sequence>
<reference evidence="3" key="2">
    <citation type="journal article" date="2018" name="Plant J.">
        <title>The Sorghum bicolor reference genome: improved assembly, gene annotations, a transcriptome atlas, and signatures of genome organization.</title>
        <authorList>
            <person name="McCormick R.F."/>
            <person name="Truong S.K."/>
            <person name="Sreedasyam A."/>
            <person name="Jenkins J."/>
            <person name="Shu S."/>
            <person name="Sims D."/>
            <person name="Kennedy M."/>
            <person name="Amirebrahimi M."/>
            <person name="Weers B.D."/>
            <person name="McKinley B."/>
            <person name="Mattison A."/>
            <person name="Morishige D.T."/>
            <person name="Grimwood J."/>
            <person name="Schmutz J."/>
            <person name="Mullet J.E."/>
        </authorList>
    </citation>
    <scope>NUCLEOTIDE SEQUENCE [LARGE SCALE GENOMIC DNA]</scope>
    <source>
        <strain evidence="3">cv. BTx623</strain>
    </source>
</reference>
<dbReference type="PANTHER" id="PTHR34223">
    <property type="entry name" value="OS11G0201299 PROTEIN"/>
    <property type="match status" value="1"/>
</dbReference>
<dbReference type="EMBL" id="CM000764">
    <property type="protein sequence ID" value="KXG28698.1"/>
    <property type="molecule type" value="Genomic_DNA"/>
</dbReference>
<name>A0A1B6PSP9_SORBI</name>
<dbReference type="InterPro" id="IPR053197">
    <property type="entry name" value="F-box_SCFL_complex_component"/>
</dbReference>
<evidence type="ECO:0000313" key="3">
    <source>
        <dbReference type="Proteomes" id="UP000000768"/>
    </source>
</evidence>
<dbReference type="PANTHER" id="PTHR34223:SF80">
    <property type="entry name" value="OS11G0205900 PROTEIN"/>
    <property type="match status" value="1"/>
</dbReference>
<dbReference type="OrthoDB" id="680974at2759"/>
<proteinExistence type="predicted"/>
<dbReference type="Gene3D" id="3.80.10.10">
    <property type="entry name" value="Ribonuclease Inhibitor"/>
    <property type="match status" value="1"/>
</dbReference>
<dbReference type="InterPro" id="IPR001810">
    <property type="entry name" value="F-box_dom"/>
</dbReference>
<gene>
    <name evidence="2" type="ORF">SORBI_3005G154700</name>
</gene>
<dbReference type="Gramene" id="KXG28698">
    <property type="protein sequence ID" value="KXG28698"/>
    <property type="gene ID" value="SORBI_3005G154700"/>
</dbReference>
<dbReference type="CDD" id="cd22160">
    <property type="entry name" value="F-box_AtFBL13-like"/>
    <property type="match status" value="1"/>
</dbReference>
<reference evidence="2 3" key="1">
    <citation type="journal article" date="2009" name="Nature">
        <title>The Sorghum bicolor genome and the diversification of grasses.</title>
        <authorList>
            <person name="Paterson A.H."/>
            <person name="Bowers J.E."/>
            <person name="Bruggmann R."/>
            <person name="Dubchak I."/>
            <person name="Grimwood J."/>
            <person name="Gundlach H."/>
            <person name="Haberer G."/>
            <person name="Hellsten U."/>
            <person name="Mitros T."/>
            <person name="Poliakov A."/>
            <person name="Schmutz J."/>
            <person name="Spannagl M."/>
            <person name="Tang H."/>
            <person name="Wang X."/>
            <person name="Wicker T."/>
            <person name="Bharti A.K."/>
            <person name="Chapman J."/>
            <person name="Feltus F.A."/>
            <person name="Gowik U."/>
            <person name="Grigoriev I.V."/>
            <person name="Lyons E."/>
            <person name="Maher C.A."/>
            <person name="Martis M."/>
            <person name="Narechania A."/>
            <person name="Otillar R.P."/>
            <person name="Penning B.W."/>
            <person name="Salamov A.A."/>
            <person name="Wang Y."/>
            <person name="Zhang L."/>
            <person name="Carpita N.C."/>
            <person name="Freeling M."/>
            <person name="Gingle A.R."/>
            <person name="Hash C.T."/>
            <person name="Keller B."/>
            <person name="Klein P."/>
            <person name="Kresovich S."/>
            <person name="McCann M.C."/>
            <person name="Ming R."/>
            <person name="Peterson D.G."/>
            <person name="Mehboob-ur-Rahman"/>
            <person name="Ware D."/>
            <person name="Westhoff P."/>
            <person name="Mayer K.F."/>
            <person name="Messing J."/>
            <person name="Rokhsar D.S."/>
        </authorList>
    </citation>
    <scope>NUCLEOTIDE SEQUENCE [LARGE SCALE GENOMIC DNA]</scope>
    <source>
        <strain evidence="3">cv. BTx623</strain>
    </source>
</reference>
<dbReference type="AlphaFoldDB" id="A0A1B6PSP9"/>
<dbReference type="InterPro" id="IPR053781">
    <property type="entry name" value="F-box_AtFBL13-like"/>
</dbReference>
<dbReference type="Pfam" id="PF00646">
    <property type="entry name" value="F-box"/>
    <property type="match status" value="1"/>
</dbReference>
<dbReference type="SUPFAM" id="SSF81383">
    <property type="entry name" value="F-box domain"/>
    <property type="match status" value="1"/>
</dbReference>
<dbReference type="SUPFAM" id="SSF52047">
    <property type="entry name" value="RNI-like"/>
    <property type="match status" value="1"/>
</dbReference>
<dbReference type="PROSITE" id="PS50181">
    <property type="entry name" value="FBOX"/>
    <property type="match status" value="1"/>
</dbReference>
<accession>A0A1B6PSP9</accession>
<dbReference type="Gene3D" id="1.20.1280.50">
    <property type="match status" value="1"/>
</dbReference>
<dbReference type="InParanoid" id="A0A1B6PSP9"/>
<evidence type="ECO:0000313" key="2">
    <source>
        <dbReference type="EMBL" id="KXG28698.1"/>
    </source>
</evidence>